<organism evidence="15 16">
    <name type="scientific">Actinomortierella ambigua</name>
    <dbReference type="NCBI Taxonomy" id="1343610"/>
    <lineage>
        <taxon>Eukaryota</taxon>
        <taxon>Fungi</taxon>
        <taxon>Fungi incertae sedis</taxon>
        <taxon>Mucoromycota</taxon>
        <taxon>Mortierellomycotina</taxon>
        <taxon>Mortierellomycetes</taxon>
        <taxon>Mortierellales</taxon>
        <taxon>Mortierellaceae</taxon>
        <taxon>Actinomortierella</taxon>
    </lineage>
</organism>
<comment type="similarity">
    <text evidence="2 12">Belongs to the D-isomer specific 2-hydroxyacid dehydrogenase family.</text>
</comment>
<dbReference type="PROSITE" id="PS00138">
    <property type="entry name" value="SUBTILASE_SER"/>
    <property type="match status" value="1"/>
</dbReference>
<dbReference type="SUPFAM" id="SSF51735">
    <property type="entry name" value="NAD(P)-binding Rossmann-fold domains"/>
    <property type="match status" value="1"/>
</dbReference>
<keyword evidence="16" id="KW-1185">Reference proteome</keyword>
<dbReference type="InterPro" id="IPR023828">
    <property type="entry name" value="Peptidase_S8_Ser-AS"/>
</dbReference>
<evidence type="ECO:0000256" key="10">
    <source>
        <dbReference type="ARBA" id="ARBA00023299"/>
    </source>
</evidence>
<evidence type="ECO:0000256" key="1">
    <source>
        <dbReference type="ARBA" id="ARBA00005216"/>
    </source>
</evidence>
<dbReference type="Gene3D" id="3.40.50.720">
    <property type="entry name" value="NAD(P)-binding Rossmann-like Domain"/>
    <property type="match status" value="2"/>
</dbReference>
<feature type="compositionally biased region" description="Low complexity" evidence="13">
    <location>
        <begin position="39"/>
        <end position="60"/>
    </location>
</feature>
<sequence>MSSFAPSSPPPAVSVLNRLPATPSNPTRVMPSNVTNTPSTPAQASQAGTSSATPAAAATPGRERQGSFGGSSRVKHLKPFNTANIKILLLENVNQTAVNALKEQGYQVETHAKALSEEVLVEKIKDVHCIGIRSKTKITKKVLDAAEKLGVIGCFCIGTNQVDLEHASSKGVAVFNSPFSNSRSVAELVIAEIVLLSRQLGDRNNEMHQGNWQKVSSNCYEIRGKTLGIVGYGHIGSQLSVMAEAMGMRVYFHDVAPLMPLGTAKQVSTLDELLSVSDFVTLHVPETEETKNMIGEHELNLMKQGSFLINASRGTVVQIPALAKALRSGHLGGAAVDVFPKEPAANGKFFESELVGCPNTLLTPHIGGSTEEAQSMIGVEVSTALIKFINNGTSVGAVNFPEVDLRAIRDEENSIRLCYTHMNVPGVLGRITNILADHNVDKQFSDSKGKIAYLMADISDVTPEQIQDLYQRISETPTNIVTRILY</sequence>
<dbReference type="InterPro" id="IPR002912">
    <property type="entry name" value="ACT_dom"/>
</dbReference>
<dbReference type="GO" id="GO:0004617">
    <property type="term" value="F:phosphoglycerate dehydrogenase activity"/>
    <property type="evidence" value="ECO:0007669"/>
    <property type="project" value="UniProtKB-EC"/>
</dbReference>
<dbReference type="GO" id="GO:0047545">
    <property type="term" value="F:(S)-2-hydroxyglutarate dehydrogenase activity"/>
    <property type="evidence" value="ECO:0007669"/>
    <property type="project" value="UniProtKB-ARBA"/>
</dbReference>
<evidence type="ECO:0000256" key="11">
    <source>
        <dbReference type="ARBA" id="ARBA00048731"/>
    </source>
</evidence>
<evidence type="ECO:0000256" key="6">
    <source>
        <dbReference type="ARBA" id="ARBA00022801"/>
    </source>
</evidence>
<evidence type="ECO:0000256" key="8">
    <source>
        <dbReference type="ARBA" id="ARBA00023002"/>
    </source>
</evidence>
<keyword evidence="6" id="KW-0378">Hydrolase</keyword>
<dbReference type="PROSITE" id="PS00670">
    <property type="entry name" value="D_2_HYDROXYACID_DH_2"/>
    <property type="match status" value="1"/>
</dbReference>
<evidence type="ECO:0000313" key="15">
    <source>
        <dbReference type="EMBL" id="KAG0263645.1"/>
    </source>
</evidence>
<dbReference type="FunFam" id="3.40.50.720:FF:000041">
    <property type="entry name" value="D-3-phosphoglycerate dehydrogenase"/>
    <property type="match status" value="1"/>
</dbReference>
<dbReference type="PROSITE" id="PS00065">
    <property type="entry name" value="D_2_HYDROXYACID_DH_1"/>
    <property type="match status" value="1"/>
</dbReference>
<dbReference type="InterPro" id="IPR029753">
    <property type="entry name" value="D-isomer_DH_CS"/>
</dbReference>
<proteinExistence type="inferred from homology"/>
<keyword evidence="4" id="KW-0028">Amino-acid biosynthesis</keyword>
<dbReference type="Pfam" id="PF02826">
    <property type="entry name" value="2-Hacid_dh_C"/>
    <property type="match status" value="1"/>
</dbReference>
<feature type="domain" description="ACT" evidence="14">
    <location>
        <begin position="416"/>
        <end position="486"/>
    </location>
</feature>
<dbReference type="InterPro" id="IPR006140">
    <property type="entry name" value="D-isomer_DH_NAD-bd"/>
</dbReference>
<dbReference type="GO" id="GO:0051287">
    <property type="term" value="F:NAD binding"/>
    <property type="evidence" value="ECO:0007669"/>
    <property type="project" value="InterPro"/>
</dbReference>
<evidence type="ECO:0000256" key="3">
    <source>
        <dbReference type="ARBA" id="ARBA00013143"/>
    </source>
</evidence>
<dbReference type="InterPro" id="IPR045865">
    <property type="entry name" value="ACT-like_dom_sf"/>
</dbReference>
<dbReference type="EC" id="1.1.1.95" evidence="3"/>
<comment type="pathway">
    <text evidence="1">Amino-acid biosynthesis; L-serine biosynthesis; L-serine from 3-phospho-D-glycerate: step 1/3.</text>
</comment>
<protein>
    <recommendedName>
        <fullName evidence="3">phosphoglycerate dehydrogenase</fullName>
        <ecNumber evidence="3">1.1.1.95</ecNumber>
    </recommendedName>
</protein>
<reference evidence="15" key="1">
    <citation type="journal article" date="2020" name="Fungal Divers.">
        <title>Resolving the Mortierellaceae phylogeny through synthesis of multi-gene phylogenetics and phylogenomics.</title>
        <authorList>
            <person name="Vandepol N."/>
            <person name="Liber J."/>
            <person name="Desiro A."/>
            <person name="Na H."/>
            <person name="Kennedy M."/>
            <person name="Barry K."/>
            <person name="Grigoriev I.V."/>
            <person name="Miller A.N."/>
            <person name="O'Donnell K."/>
            <person name="Stajich J.E."/>
            <person name="Bonito G."/>
        </authorList>
    </citation>
    <scope>NUCLEOTIDE SEQUENCE</scope>
    <source>
        <strain evidence="15">BC1065</strain>
    </source>
</reference>
<dbReference type="OrthoDB" id="418179at2759"/>
<keyword evidence="7" id="KW-0720">Serine protease</keyword>
<comment type="catalytic activity">
    <reaction evidence="11">
        <text>(2R)-3-phosphoglycerate + NAD(+) = 3-phosphooxypyruvate + NADH + H(+)</text>
        <dbReference type="Rhea" id="RHEA:12641"/>
        <dbReference type="ChEBI" id="CHEBI:15378"/>
        <dbReference type="ChEBI" id="CHEBI:18110"/>
        <dbReference type="ChEBI" id="CHEBI:57540"/>
        <dbReference type="ChEBI" id="CHEBI:57945"/>
        <dbReference type="ChEBI" id="CHEBI:58272"/>
        <dbReference type="EC" id="1.1.1.95"/>
    </reaction>
</comment>
<comment type="caution">
    <text evidence="15">The sequence shown here is derived from an EMBL/GenBank/DDBJ whole genome shotgun (WGS) entry which is preliminary data.</text>
</comment>
<evidence type="ECO:0000256" key="2">
    <source>
        <dbReference type="ARBA" id="ARBA00005854"/>
    </source>
</evidence>
<feature type="region of interest" description="Disordered" evidence="13">
    <location>
        <begin position="1"/>
        <end position="74"/>
    </location>
</feature>
<dbReference type="Proteomes" id="UP000807716">
    <property type="component" value="Unassembled WGS sequence"/>
</dbReference>
<dbReference type="PROSITE" id="PS51671">
    <property type="entry name" value="ACT"/>
    <property type="match status" value="1"/>
</dbReference>
<dbReference type="SUPFAM" id="SSF55021">
    <property type="entry name" value="ACT-like"/>
    <property type="match status" value="1"/>
</dbReference>
<evidence type="ECO:0000256" key="13">
    <source>
        <dbReference type="SAM" id="MobiDB-lite"/>
    </source>
</evidence>
<dbReference type="InterPro" id="IPR050857">
    <property type="entry name" value="D-2-hydroxyacid_DH"/>
</dbReference>
<evidence type="ECO:0000256" key="9">
    <source>
        <dbReference type="ARBA" id="ARBA00023027"/>
    </source>
</evidence>
<dbReference type="PANTHER" id="PTHR42789:SF1">
    <property type="entry name" value="D-ISOMER SPECIFIC 2-HYDROXYACID DEHYDROGENASE FAMILY PROTEIN (AFU_ORTHOLOGUE AFUA_6G10090)"/>
    <property type="match status" value="1"/>
</dbReference>
<evidence type="ECO:0000256" key="5">
    <source>
        <dbReference type="ARBA" id="ARBA00022670"/>
    </source>
</evidence>
<dbReference type="InterPro" id="IPR036291">
    <property type="entry name" value="NAD(P)-bd_dom_sf"/>
</dbReference>
<dbReference type="NCBIfam" id="NF008759">
    <property type="entry name" value="PRK11790.1"/>
    <property type="match status" value="1"/>
</dbReference>
<dbReference type="Gene3D" id="3.30.70.260">
    <property type="match status" value="1"/>
</dbReference>
<dbReference type="GO" id="GO:0006508">
    <property type="term" value="P:proteolysis"/>
    <property type="evidence" value="ECO:0007669"/>
    <property type="project" value="UniProtKB-KW"/>
</dbReference>
<gene>
    <name evidence="15" type="primary">SER33</name>
    <name evidence="15" type="ORF">DFQ27_001656</name>
</gene>
<keyword evidence="5" id="KW-0645">Protease</keyword>
<feature type="compositionally biased region" description="Polar residues" evidence="13">
    <location>
        <begin position="22"/>
        <end position="38"/>
    </location>
</feature>
<dbReference type="Pfam" id="PF00389">
    <property type="entry name" value="2-Hacid_dh"/>
    <property type="match status" value="1"/>
</dbReference>
<accession>A0A9P6QBQ6</accession>
<evidence type="ECO:0000313" key="16">
    <source>
        <dbReference type="Proteomes" id="UP000807716"/>
    </source>
</evidence>
<dbReference type="EMBL" id="JAAAJB010000157">
    <property type="protein sequence ID" value="KAG0263645.1"/>
    <property type="molecule type" value="Genomic_DNA"/>
</dbReference>
<dbReference type="AlphaFoldDB" id="A0A9P6QBQ6"/>
<evidence type="ECO:0000256" key="12">
    <source>
        <dbReference type="RuleBase" id="RU003719"/>
    </source>
</evidence>
<dbReference type="PANTHER" id="PTHR42789">
    <property type="entry name" value="D-ISOMER SPECIFIC 2-HYDROXYACID DEHYDROGENASE FAMILY PROTEIN (AFU_ORTHOLOGUE AFUA_6G10090)"/>
    <property type="match status" value="1"/>
</dbReference>
<dbReference type="GO" id="GO:0008236">
    <property type="term" value="F:serine-type peptidase activity"/>
    <property type="evidence" value="ECO:0007669"/>
    <property type="project" value="UniProtKB-KW"/>
</dbReference>
<keyword evidence="9" id="KW-0520">NAD</keyword>
<evidence type="ECO:0000259" key="14">
    <source>
        <dbReference type="PROSITE" id="PS51671"/>
    </source>
</evidence>
<name>A0A9P6QBQ6_9FUNG</name>
<keyword evidence="10" id="KW-0718">Serine biosynthesis</keyword>
<dbReference type="CDD" id="cd12176">
    <property type="entry name" value="PGDH_3"/>
    <property type="match status" value="1"/>
</dbReference>
<evidence type="ECO:0000256" key="4">
    <source>
        <dbReference type="ARBA" id="ARBA00022605"/>
    </source>
</evidence>
<dbReference type="InterPro" id="IPR006139">
    <property type="entry name" value="D-isomer_2_OHA_DH_cat_dom"/>
</dbReference>
<dbReference type="SUPFAM" id="SSF52283">
    <property type="entry name" value="Formate/glycerate dehydrogenase catalytic domain-like"/>
    <property type="match status" value="1"/>
</dbReference>
<keyword evidence="8 12" id="KW-0560">Oxidoreductase</keyword>
<dbReference type="InterPro" id="IPR029752">
    <property type="entry name" value="D-isomer_DH_CS1"/>
</dbReference>
<evidence type="ECO:0000256" key="7">
    <source>
        <dbReference type="ARBA" id="ARBA00022825"/>
    </source>
</evidence>
<dbReference type="GO" id="GO:0006564">
    <property type="term" value="P:L-serine biosynthetic process"/>
    <property type="evidence" value="ECO:0007669"/>
    <property type="project" value="UniProtKB-KW"/>
</dbReference>
<dbReference type="CDD" id="cd04901">
    <property type="entry name" value="ACT_3PGDH"/>
    <property type="match status" value="1"/>
</dbReference>